<dbReference type="Proteomes" id="UP000315010">
    <property type="component" value="Unassembled WGS sequence"/>
</dbReference>
<keyword evidence="3" id="KW-1185">Reference proteome</keyword>
<name>A0A5C5YN10_9BACT</name>
<protein>
    <submittedName>
        <fullName evidence="2">Uncharacterized protein</fullName>
    </submittedName>
</protein>
<feature type="region of interest" description="Disordered" evidence="1">
    <location>
        <begin position="1"/>
        <end position="48"/>
    </location>
</feature>
<proteinExistence type="predicted"/>
<organism evidence="2 3">
    <name type="scientific">Novipirellula herctigrandis</name>
    <dbReference type="NCBI Taxonomy" id="2527986"/>
    <lineage>
        <taxon>Bacteria</taxon>
        <taxon>Pseudomonadati</taxon>
        <taxon>Planctomycetota</taxon>
        <taxon>Planctomycetia</taxon>
        <taxon>Pirellulales</taxon>
        <taxon>Pirellulaceae</taxon>
        <taxon>Novipirellula</taxon>
    </lineage>
</organism>
<dbReference type="AlphaFoldDB" id="A0A5C5YN10"/>
<comment type="caution">
    <text evidence="2">The sequence shown here is derived from an EMBL/GenBank/DDBJ whole genome shotgun (WGS) entry which is preliminary data.</text>
</comment>
<evidence type="ECO:0000313" key="3">
    <source>
        <dbReference type="Proteomes" id="UP000315010"/>
    </source>
</evidence>
<dbReference type="EMBL" id="SJPJ01000002">
    <property type="protein sequence ID" value="TWT76255.1"/>
    <property type="molecule type" value="Genomic_DNA"/>
</dbReference>
<sequence length="48" mass="5560">MVDEATCFTAKPLHQLDDRDEQRSREAFDSEDDMTKPSSAMPFHVAFR</sequence>
<gene>
    <name evidence="2" type="ORF">CA13_67470</name>
</gene>
<evidence type="ECO:0000256" key="1">
    <source>
        <dbReference type="SAM" id="MobiDB-lite"/>
    </source>
</evidence>
<feature type="compositionally biased region" description="Basic and acidic residues" evidence="1">
    <location>
        <begin position="14"/>
        <end position="28"/>
    </location>
</feature>
<evidence type="ECO:0000313" key="2">
    <source>
        <dbReference type="EMBL" id="TWT76255.1"/>
    </source>
</evidence>
<reference evidence="2 3" key="1">
    <citation type="submission" date="2019-02" db="EMBL/GenBank/DDBJ databases">
        <title>Deep-cultivation of Planctomycetes and their phenomic and genomic characterization uncovers novel biology.</title>
        <authorList>
            <person name="Wiegand S."/>
            <person name="Jogler M."/>
            <person name="Boedeker C."/>
            <person name="Pinto D."/>
            <person name="Vollmers J."/>
            <person name="Rivas-Marin E."/>
            <person name="Kohn T."/>
            <person name="Peeters S.H."/>
            <person name="Heuer A."/>
            <person name="Rast P."/>
            <person name="Oberbeckmann S."/>
            <person name="Bunk B."/>
            <person name="Jeske O."/>
            <person name="Meyerdierks A."/>
            <person name="Storesund J.E."/>
            <person name="Kallscheuer N."/>
            <person name="Luecker S."/>
            <person name="Lage O.M."/>
            <person name="Pohl T."/>
            <person name="Merkel B.J."/>
            <person name="Hornburger P."/>
            <person name="Mueller R.-W."/>
            <person name="Bruemmer F."/>
            <person name="Labrenz M."/>
            <person name="Spormann A.M."/>
            <person name="Op Den Camp H."/>
            <person name="Overmann J."/>
            <person name="Amann R."/>
            <person name="Jetten M.S.M."/>
            <person name="Mascher T."/>
            <person name="Medema M.H."/>
            <person name="Devos D.P."/>
            <person name="Kaster A.-K."/>
            <person name="Ovreas L."/>
            <person name="Rohde M."/>
            <person name="Galperin M.Y."/>
            <person name="Jogler C."/>
        </authorList>
    </citation>
    <scope>NUCLEOTIDE SEQUENCE [LARGE SCALE GENOMIC DNA]</scope>
    <source>
        <strain evidence="2 3">CA13</strain>
    </source>
</reference>
<accession>A0A5C5YN10</accession>